<feature type="region of interest" description="Disordered" evidence="1">
    <location>
        <begin position="25"/>
        <end position="62"/>
    </location>
</feature>
<accession>A0A5K7Z0H0</accession>
<protein>
    <submittedName>
        <fullName evidence="2">Uncharacterized protein</fullName>
    </submittedName>
</protein>
<keyword evidence="3" id="KW-1185">Reference proteome</keyword>
<evidence type="ECO:0000256" key="1">
    <source>
        <dbReference type="SAM" id="MobiDB-lite"/>
    </source>
</evidence>
<evidence type="ECO:0000313" key="2">
    <source>
        <dbReference type="EMBL" id="BBO74150.1"/>
    </source>
</evidence>
<dbReference type="AlphaFoldDB" id="A0A5K7Z0H0"/>
<reference evidence="2 3" key="1">
    <citation type="submission" date="2019-11" db="EMBL/GenBank/DDBJ databases">
        <title>Comparative genomics of hydrocarbon-degrading Desulfosarcina strains.</title>
        <authorList>
            <person name="Watanabe M."/>
            <person name="Kojima H."/>
            <person name="Fukui M."/>
        </authorList>
    </citation>
    <scope>NUCLEOTIDE SEQUENCE [LARGE SCALE GENOMIC DNA]</scope>
    <source>
        <strain evidence="2 3">PP31</strain>
    </source>
</reference>
<dbReference type="EMBL" id="AP021875">
    <property type="protein sequence ID" value="BBO74150.1"/>
    <property type="molecule type" value="Genomic_DNA"/>
</dbReference>
<gene>
    <name evidence="2" type="ORF">DSCW_15670</name>
</gene>
<feature type="compositionally biased region" description="Basic and acidic residues" evidence="1">
    <location>
        <begin position="42"/>
        <end position="62"/>
    </location>
</feature>
<evidence type="ECO:0000313" key="3">
    <source>
        <dbReference type="Proteomes" id="UP000427769"/>
    </source>
</evidence>
<dbReference type="KEGG" id="dwd:DSCW_15670"/>
<name>A0A5K7Z0H0_9BACT</name>
<sequence length="62" mass="6924">MQRRSFSDPLVLEVTGRAEPSIAGFESVSQALEPESSAITPDENRIPEANEDRNKKVLPERQ</sequence>
<proteinExistence type="predicted"/>
<organism evidence="2 3">
    <name type="scientific">Desulfosarcina widdelii</name>
    <dbReference type="NCBI Taxonomy" id="947919"/>
    <lineage>
        <taxon>Bacteria</taxon>
        <taxon>Pseudomonadati</taxon>
        <taxon>Thermodesulfobacteriota</taxon>
        <taxon>Desulfobacteria</taxon>
        <taxon>Desulfobacterales</taxon>
        <taxon>Desulfosarcinaceae</taxon>
        <taxon>Desulfosarcina</taxon>
    </lineage>
</organism>
<dbReference type="Proteomes" id="UP000427769">
    <property type="component" value="Chromosome"/>
</dbReference>